<dbReference type="KEGG" id="halu:HUG12_16775"/>
<protein>
    <submittedName>
        <fullName evidence="2">Methionyl-tRNA formyltransferase-like protein</fullName>
    </submittedName>
</protein>
<name>A0A7D5LDC8_9EURY</name>
<accession>A0A7D5LDC8</accession>
<dbReference type="InterPro" id="IPR036477">
    <property type="entry name" value="Formyl_transf_N_sf"/>
</dbReference>
<dbReference type="Gene3D" id="3.40.50.170">
    <property type="entry name" value="Formyl transferase, N-terminal domain"/>
    <property type="match status" value="1"/>
</dbReference>
<keyword evidence="3" id="KW-1185">Reference proteome</keyword>
<dbReference type="GeneID" id="56039148"/>
<dbReference type="Pfam" id="PF00551">
    <property type="entry name" value="Formyl_trans_N"/>
    <property type="match status" value="1"/>
</dbReference>
<keyword evidence="2" id="KW-0808">Transferase</keyword>
<evidence type="ECO:0000259" key="1">
    <source>
        <dbReference type="Pfam" id="PF00551"/>
    </source>
</evidence>
<reference evidence="2 3" key="1">
    <citation type="submission" date="2020-06" db="EMBL/GenBank/DDBJ databases">
        <title>NJ-3-1, isolated from saline soil.</title>
        <authorList>
            <person name="Cui H.L."/>
            <person name="Shi X."/>
        </authorList>
    </citation>
    <scope>NUCLEOTIDE SEQUENCE [LARGE SCALE GENOMIC DNA]</scope>
    <source>
        <strain evidence="2 3">NJ-3-1</strain>
    </source>
</reference>
<dbReference type="AlphaFoldDB" id="A0A7D5LDC8"/>
<dbReference type="InterPro" id="IPR002376">
    <property type="entry name" value="Formyl_transf_N"/>
</dbReference>
<dbReference type="OrthoDB" id="269878at2157"/>
<sequence>MSETPRRIRIALLTSGPTLAKWAATATERMLDETSAEVVLVIEEASTGERSPVDAVRRLVELREWGPVAAGIELLADEPDAVEQVPVRDLEGLEDPEWLTCDPVTADGWKNQLPGRAVDRLAGTDVALRFGFGFLVGEALSAPTMGVLSFHHGDFREYRGQPMGFWEYVHGRETAGVTLQRITETLDGGEILAERRVDIANAPTWGAVKSRLYAASEGMLAEGIRTLRNADDEPVRLSESELGDLYTHPRGRPVLTYLRKTATGKIRQNGTPWSARLSRYH</sequence>
<dbReference type="EMBL" id="CP058579">
    <property type="protein sequence ID" value="QLG63295.1"/>
    <property type="molecule type" value="Genomic_DNA"/>
</dbReference>
<dbReference type="Proteomes" id="UP000509626">
    <property type="component" value="Chromosome"/>
</dbReference>
<proteinExistence type="predicted"/>
<organism evidence="2 3">
    <name type="scientific">Halorarum salinum</name>
    <dbReference type="NCBI Taxonomy" id="2743089"/>
    <lineage>
        <taxon>Archaea</taxon>
        <taxon>Methanobacteriati</taxon>
        <taxon>Methanobacteriota</taxon>
        <taxon>Stenosarchaea group</taxon>
        <taxon>Halobacteria</taxon>
        <taxon>Halobacteriales</taxon>
        <taxon>Haloferacaceae</taxon>
        <taxon>Halorarum</taxon>
    </lineage>
</organism>
<dbReference type="GO" id="GO:0016740">
    <property type="term" value="F:transferase activity"/>
    <property type="evidence" value="ECO:0007669"/>
    <property type="project" value="UniProtKB-KW"/>
</dbReference>
<evidence type="ECO:0000313" key="2">
    <source>
        <dbReference type="EMBL" id="QLG63295.1"/>
    </source>
</evidence>
<evidence type="ECO:0000313" key="3">
    <source>
        <dbReference type="Proteomes" id="UP000509626"/>
    </source>
</evidence>
<dbReference type="SUPFAM" id="SSF53328">
    <property type="entry name" value="Formyltransferase"/>
    <property type="match status" value="1"/>
</dbReference>
<dbReference type="RefSeq" id="WP_179269880.1">
    <property type="nucleotide sequence ID" value="NZ_CP058579.1"/>
</dbReference>
<feature type="domain" description="Formyl transferase N-terminal" evidence="1">
    <location>
        <begin position="125"/>
        <end position="217"/>
    </location>
</feature>
<gene>
    <name evidence="2" type="ORF">HUG12_16775</name>
</gene>